<dbReference type="Gene3D" id="3.40.50.800">
    <property type="entry name" value="Anticodon-binding domain"/>
    <property type="match status" value="1"/>
</dbReference>
<keyword evidence="3 9" id="KW-0436">Ligase</keyword>
<keyword evidence="2 9" id="KW-0963">Cytoplasm</keyword>
<dbReference type="InterPro" id="IPR004154">
    <property type="entry name" value="Anticodon-bd"/>
</dbReference>
<feature type="binding site" evidence="10">
    <location>
        <position position="113"/>
    </location>
    <ligand>
        <name>L-histidine</name>
        <dbReference type="ChEBI" id="CHEBI:57595"/>
    </ligand>
</feature>
<protein>
    <recommendedName>
        <fullName evidence="9">Histidine--tRNA ligase</fullName>
        <ecNumber evidence="9">6.1.1.21</ecNumber>
    </recommendedName>
    <alternativeName>
        <fullName evidence="9">Histidyl-tRNA synthetase</fullName>
        <shortName evidence="9">HisRS</shortName>
    </alternativeName>
</protein>
<dbReference type="GO" id="GO:0005737">
    <property type="term" value="C:cytoplasm"/>
    <property type="evidence" value="ECO:0007669"/>
    <property type="project" value="UniProtKB-SubCell"/>
</dbReference>
<evidence type="ECO:0000256" key="6">
    <source>
        <dbReference type="ARBA" id="ARBA00022917"/>
    </source>
</evidence>
<keyword evidence="6 9" id="KW-0648">Protein biosynthesis</keyword>
<feature type="binding site" evidence="10">
    <location>
        <position position="258"/>
    </location>
    <ligand>
        <name>L-histidine</name>
        <dbReference type="ChEBI" id="CHEBI:57595"/>
    </ligand>
</feature>
<feature type="binding site" evidence="10">
    <location>
        <position position="127"/>
    </location>
    <ligand>
        <name>L-histidine</name>
        <dbReference type="ChEBI" id="CHEBI:57595"/>
    </ligand>
</feature>
<keyword evidence="5 9" id="KW-0067">ATP-binding</keyword>
<evidence type="ECO:0000256" key="7">
    <source>
        <dbReference type="ARBA" id="ARBA00023146"/>
    </source>
</evidence>
<dbReference type="Gene3D" id="3.30.930.10">
    <property type="entry name" value="Bira Bifunctional Protein, Domain 2"/>
    <property type="match status" value="1"/>
</dbReference>
<dbReference type="PANTHER" id="PTHR43707">
    <property type="entry name" value="HISTIDYL-TRNA SYNTHETASE"/>
    <property type="match status" value="1"/>
</dbReference>
<dbReference type="OrthoDB" id="9800814at2"/>
<dbReference type="AlphaFoldDB" id="A0A5R8QDJ1"/>
<dbReference type="NCBIfam" id="TIGR00442">
    <property type="entry name" value="hisS"/>
    <property type="match status" value="1"/>
</dbReference>
<dbReference type="SUPFAM" id="SSF55681">
    <property type="entry name" value="Class II aaRS and biotin synthetases"/>
    <property type="match status" value="1"/>
</dbReference>
<evidence type="ECO:0000256" key="1">
    <source>
        <dbReference type="ARBA" id="ARBA00008226"/>
    </source>
</evidence>
<evidence type="ECO:0000256" key="5">
    <source>
        <dbReference type="ARBA" id="ARBA00022840"/>
    </source>
</evidence>
<gene>
    <name evidence="9" type="primary">hisS</name>
    <name evidence="12" type="ORF">FEZ08_06415</name>
</gene>
<sequence>MSIIQKPRGTQDFLPEATRIWQYVESTLRNAAKYYNYHEIRTPMFESYDLFERGVGDTTDIVSKEMYDFYDKGDRHIALRAEGTAPVIRSYIENKLFGQPDLQKLYYIMPNFRYERAKAGRFRQHHQFGVEALGAANPALDAEVISFAYQIYQQFGLRNIEILLNSIGNTASRLAYRQALQDHFRPVLSELCADCQVRFDKNPLRILDCKADHTHPSMNTAPSIADYYDEASKQYFEQVCAYLDALEVPYTLDDRLVRGLDYYQHTVFEIVLNSTSEKGLNVSLAGGGRYDGLTEMLGGPQTSGIGFGMGLERLILSLESENVVIPLKDTLDVFVMPMDSSANIAAVTLLQQLRENNLQADMDYQSRGLKTQFKAAERANAKFAVIIGESELSSGKFEVKDLRNRSQEAVASDEIASYIYERTEEI</sequence>
<dbReference type="GO" id="GO:0140096">
    <property type="term" value="F:catalytic activity, acting on a protein"/>
    <property type="evidence" value="ECO:0007669"/>
    <property type="project" value="UniProtKB-ARBA"/>
</dbReference>
<dbReference type="GO" id="GO:0016740">
    <property type="term" value="F:transferase activity"/>
    <property type="evidence" value="ECO:0007669"/>
    <property type="project" value="UniProtKB-ARBA"/>
</dbReference>
<comment type="subunit">
    <text evidence="9">Homodimer.</text>
</comment>
<evidence type="ECO:0000256" key="2">
    <source>
        <dbReference type="ARBA" id="ARBA00022490"/>
    </source>
</evidence>
<dbReference type="PROSITE" id="PS50862">
    <property type="entry name" value="AA_TRNA_LIGASE_II"/>
    <property type="match status" value="1"/>
</dbReference>
<dbReference type="InterPro" id="IPR015807">
    <property type="entry name" value="His-tRNA-ligase"/>
</dbReference>
<keyword evidence="13" id="KW-1185">Reference proteome</keyword>
<dbReference type="RefSeq" id="WP_138190887.1">
    <property type="nucleotide sequence ID" value="NZ_VBWP01000004.1"/>
</dbReference>
<dbReference type="InterPro" id="IPR004516">
    <property type="entry name" value="HisRS/HisZ"/>
</dbReference>
<reference evidence="12 13" key="1">
    <citation type="submission" date="2019-05" db="EMBL/GenBank/DDBJ databases">
        <title>Culicoidintestinum kansasii gen. nov., sp. nov. from the gastrointestinal tract of the biting midge, Culicoides sonorensis.</title>
        <authorList>
            <person name="Neupane S."/>
            <person name="Ghosh A."/>
            <person name="Gunther S."/>
            <person name="Martin K."/>
            <person name="Zurek L."/>
        </authorList>
    </citation>
    <scope>NUCLEOTIDE SEQUENCE [LARGE SCALE GENOMIC DNA]</scope>
    <source>
        <strain evidence="12 13">CS-1</strain>
    </source>
</reference>
<dbReference type="GO" id="GO:0006427">
    <property type="term" value="P:histidyl-tRNA aminoacylation"/>
    <property type="evidence" value="ECO:0007669"/>
    <property type="project" value="UniProtKB-UniRule"/>
</dbReference>
<dbReference type="GO" id="GO:0005524">
    <property type="term" value="F:ATP binding"/>
    <property type="evidence" value="ECO:0007669"/>
    <property type="project" value="UniProtKB-UniRule"/>
</dbReference>
<dbReference type="InterPro" id="IPR036621">
    <property type="entry name" value="Anticodon-bd_dom_sf"/>
</dbReference>
<keyword evidence="4 9" id="KW-0547">Nucleotide-binding</keyword>
<dbReference type="InterPro" id="IPR033656">
    <property type="entry name" value="HisRS_anticodon"/>
</dbReference>
<evidence type="ECO:0000256" key="10">
    <source>
        <dbReference type="PIRSR" id="PIRSR001549-1"/>
    </source>
</evidence>
<organism evidence="12 13">
    <name type="scientific">Culicoidibacter larvae</name>
    <dbReference type="NCBI Taxonomy" id="2579976"/>
    <lineage>
        <taxon>Bacteria</taxon>
        <taxon>Bacillati</taxon>
        <taxon>Bacillota</taxon>
        <taxon>Culicoidibacteria</taxon>
        <taxon>Culicoidibacterales</taxon>
        <taxon>Culicoidibacteraceae</taxon>
        <taxon>Culicoidibacter</taxon>
    </lineage>
</organism>
<dbReference type="CDD" id="cd00773">
    <property type="entry name" value="HisRS-like_core"/>
    <property type="match status" value="1"/>
</dbReference>
<evidence type="ECO:0000313" key="13">
    <source>
        <dbReference type="Proteomes" id="UP000306912"/>
    </source>
</evidence>
<dbReference type="HAMAP" id="MF_00127">
    <property type="entry name" value="His_tRNA_synth"/>
    <property type="match status" value="1"/>
</dbReference>
<evidence type="ECO:0000256" key="8">
    <source>
        <dbReference type="ARBA" id="ARBA00047639"/>
    </source>
</evidence>
<dbReference type="PIRSF" id="PIRSF001549">
    <property type="entry name" value="His-tRNA_synth"/>
    <property type="match status" value="1"/>
</dbReference>
<dbReference type="InParanoid" id="A0A5R8QDJ1"/>
<accession>A0A5R8QDJ1</accession>
<dbReference type="GO" id="GO:0004821">
    <property type="term" value="F:histidine-tRNA ligase activity"/>
    <property type="evidence" value="ECO:0007669"/>
    <property type="project" value="UniProtKB-UniRule"/>
</dbReference>
<dbReference type="InterPro" id="IPR006195">
    <property type="entry name" value="aa-tRNA-synth_II"/>
</dbReference>
<evidence type="ECO:0000259" key="11">
    <source>
        <dbReference type="PROSITE" id="PS50862"/>
    </source>
</evidence>
<evidence type="ECO:0000313" key="12">
    <source>
        <dbReference type="EMBL" id="TLG74336.1"/>
    </source>
</evidence>
<comment type="subcellular location">
    <subcellularLocation>
        <location evidence="9">Cytoplasm</location>
    </subcellularLocation>
</comment>
<dbReference type="SUPFAM" id="SSF52954">
    <property type="entry name" value="Class II aaRS ABD-related"/>
    <property type="match status" value="1"/>
</dbReference>
<dbReference type="PANTHER" id="PTHR43707:SF1">
    <property type="entry name" value="HISTIDINE--TRNA LIGASE, MITOCHONDRIAL-RELATED"/>
    <property type="match status" value="1"/>
</dbReference>
<dbReference type="EMBL" id="VBWP01000004">
    <property type="protein sequence ID" value="TLG74336.1"/>
    <property type="molecule type" value="Genomic_DNA"/>
</dbReference>
<proteinExistence type="inferred from homology"/>
<evidence type="ECO:0000256" key="9">
    <source>
        <dbReference type="HAMAP-Rule" id="MF_00127"/>
    </source>
</evidence>
<feature type="binding site" evidence="10">
    <location>
        <begin position="82"/>
        <end position="84"/>
    </location>
    <ligand>
        <name>L-histidine</name>
        <dbReference type="ChEBI" id="CHEBI:57595"/>
    </ligand>
</feature>
<comment type="caution">
    <text evidence="12">The sequence shown here is derived from an EMBL/GenBank/DDBJ whole genome shotgun (WGS) entry which is preliminary data.</text>
</comment>
<keyword evidence="7 9" id="KW-0030">Aminoacyl-tRNA synthetase</keyword>
<dbReference type="Pfam" id="PF13393">
    <property type="entry name" value="tRNA-synt_His"/>
    <property type="match status" value="1"/>
</dbReference>
<dbReference type="InterPro" id="IPR041715">
    <property type="entry name" value="HisRS-like_core"/>
</dbReference>
<dbReference type="Pfam" id="PF03129">
    <property type="entry name" value="HGTP_anticodon"/>
    <property type="match status" value="1"/>
</dbReference>
<feature type="domain" description="Aminoacyl-transfer RNA synthetases class-II family profile" evidence="11">
    <location>
        <begin position="8"/>
        <end position="326"/>
    </location>
</feature>
<evidence type="ECO:0000256" key="4">
    <source>
        <dbReference type="ARBA" id="ARBA00022741"/>
    </source>
</evidence>
<feature type="binding site" evidence="10">
    <location>
        <begin position="262"/>
        <end position="263"/>
    </location>
    <ligand>
        <name>L-histidine</name>
        <dbReference type="ChEBI" id="CHEBI:57595"/>
    </ligand>
</feature>
<feature type="binding site" evidence="10">
    <location>
        <position position="131"/>
    </location>
    <ligand>
        <name>L-histidine</name>
        <dbReference type="ChEBI" id="CHEBI:57595"/>
    </ligand>
</feature>
<evidence type="ECO:0000256" key="3">
    <source>
        <dbReference type="ARBA" id="ARBA00022598"/>
    </source>
</evidence>
<dbReference type="Proteomes" id="UP000306912">
    <property type="component" value="Unassembled WGS sequence"/>
</dbReference>
<dbReference type="InterPro" id="IPR045864">
    <property type="entry name" value="aa-tRNA-synth_II/BPL/LPL"/>
</dbReference>
<dbReference type="FunCoup" id="A0A5R8QDJ1">
    <property type="interactions" value="367"/>
</dbReference>
<dbReference type="EC" id="6.1.1.21" evidence="9"/>
<comment type="catalytic activity">
    <reaction evidence="8 9">
        <text>tRNA(His) + L-histidine + ATP = L-histidyl-tRNA(His) + AMP + diphosphate + H(+)</text>
        <dbReference type="Rhea" id="RHEA:17313"/>
        <dbReference type="Rhea" id="RHEA-COMP:9665"/>
        <dbReference type="Rhea" id="RHEA-COMP:9689"/>
        <dbReference type="ChEBI" id="CHEBI:15378"/>
        <dbReference type="ChEBI" id="CHEBI:30616"/>
        <dbReference type="ChEBI" id="CHEBI:33019"/>
        <dbReference type="ChEBI" id="CHEBI:57595"/>
        <dbReference type="ChEBI" id="CHEBI:78442"/>
        <dbReference type="ChEBI" id="CHEBI:78527"/>
        <dbReference type="ChEBI" id="CHEBI:456215"/>
        <dbReference type="EC" id="6.1.1.21"/>
    </reaction>
</comment>
<comment type="similarity">
    <text evidence="1 9">Belongs to the class-II aminoacyl-tRNA synthetase family.</text>
</comment>
<dbReference type="CDD" id="cd00859">
    <property type="entry name" value="HisRS_anticodon"/>
    <property type="match status" value="1"/>
</dbReference>
<name>A0A5R8QDJ1_9FIRM</name>